<keyword evidence="1" id="KW-0732">Signal</keyword>
<keyword evidence="3" id="KW-1185">Reference proteome</keyword>
<evidence type="ECO:0000313" key="3">
    <source>
        <dbReference type="Proteomes" id="UP000283634"/>
    </source>
</evidence>
<sequence length="139" mass="14557">MVSFLFIFCIGKRRAWAVLCFRQLLSPMFYVASAVGPVHPCDNTFSGVSNSTGMKSKATAALRRAAALSEGDVEACCLAPFVRLSSVAVAGAVCRRPVTPVTLFRSPSSAVCPLPSMLTASENTGAVFTTITSPAPVLP</sequence>
<reference evidence="2 3" key="1">
    <citation type="journal article" date="2018" name="BMC Genomics">
        <title>Genomic comparison of Trypanosoma conorhini and Trypanosoma rangeli to Trypanosoma cruzi strains of high and low virulence.</title>
        <authorList>
            <person name="Bradwell K.R."/>
            <person name="Koparde V.N."/>
            <person name="Matveyev A.V."/>
            <person name="Serrano M.G."/>
            <person name="Alves J.M."/>
            <person name="Parikh H."/>
            <person name="Huang B."/>
            <person name="Lee V."/>
            <person name="Espinosa-Alvarez O."/>
            <person name="Ortiz P.A."/>
            <person name="Costa-Martins A.G."/>
            <person name="Teixeira M.M."/>
            <person name="Buck G.A."/>
        </authorList>
    </citation>
    <scope>NUCLEOTIDE SEQUENCE [LARGE SCALE GENOMIC DNA]</scope>
    <source>
        <strain evidence="2 3">AM80</strain>
    </source>
</reference>
<feature type="chain" id="PRO_5019533232" description="Secreted protein" evidence="1">
    <location>
        <begin position="18"/>
        <end position="139"/>
    </location>
</feature>
<organism evidence="2 3">
    <name type="scientific">Trypanosoma rangeli</name>
    <dbReference type="NCBI Taxonomy" id="5698"/>
    <lineage>
        <taxon>Eukaryota</taxon>
        <taxon>Discoba</taxon>
        <taxon>Euglenozoa</taxon>
        <taxon>Kinetoplastea</taxon>
        <taxon>Metakinetoplastina</taxon>
        <taxon>Trypanosomatida</taxon>
        <taxon>Trypanosomatidae</taxon>
        <taxon>Trypanosoma</taxon>
        <taxon>Herpetosoma</taxon>
    </lineage>
</organism>
<evidence type="ECO:0000256" key="1">
    <source>
        <dbReference type="SAM" id="SignalP"/>
    </source>
</evidence>
<evidence type="ECO:0008006" key="4">
    <source>
        <dbReference type="Google" id="ProtNLM"/>
    </source>
</evidence>
<accession>A0A422N4B5</accession>
<dbReference type="EMBL" id="MKGL01000331">
    <property type="protein sequence ID" value="RNF00333.1"/>
    <property type="molecule type" value="Genomic_DNA"/>
</dbReference>
<dbReference type="GeneID" id="40331591"/>
<dbReference type="RefSeq" id="XP_029235706.1">
    <property type="nucleotide sequence ID" value="XM_029384439.1"/>
</dbReference>
<dbReference type="AlphaFoldDB" id="A0A422N4B5"/>
<name>A0A422N4B5_TRYRA</name>
<proteinExistence type="predicted"/>
<protein>
    <recommendedName>
        <fullName evidence="4">Secreted protein</fullName>
    </recommendedName>
</protein>
<evidence type="ECO:0000313" key="2">
    <source>
        <dbReference type="EMBL" id="RNF00333.1"/>
    </source>
</evidence>
<gene>
    <name evidence="2" type="ORF">TraAM80_07658</name>
</gene>
<comment type="caution">
    <text evidence="2">The sequence shown here is derived from an EMBL/GenBank/DDBJ whole genome shotgun (WGS) entry which is preliminary data.</text>
</comment>
<feature type="signal peptide" evidence="1">
    <location>
        <begin position="1"/>
        <end position="17"/>
    </location>
</feature>
<dbReference type="Proteomes" id="UP000283634">
    <property type="component" value="Unassembled WGS sequence"/>
</dbReference>